<organism evidence="1 2">
    <name type="scientific">Senna tora</name>
    <dbReference type="NCBI Taxonomy" id="362788"/>
    <lineage>
        <taxon>Eukaryota</taxon>
        <taxon>Viridiplantae</taxon>
        <taxon>Streptophyta</taxon>
        <taxon>Embryophyta</taxon>
        <taxon>Tracheophyta</taxon>
        <taxon>Spermatophyta</taxon>
        <taxon>Magnoliopsida</taxon>
        <taxon>eudicotyledons</taxon>
        <taxon>Gunneridae</taxon>
        <taxon>Pentapetalae</taxon>
        <taxon>rosids</taxon>
        <taxon>fabids</taxon>
        <taxon>Fabales</taxon>
        <taxon>Fabaceae</taxon>
        <taxon>Caesalpinioideae</taxon>
        <taxon>Cassia clade</taxon>
        <taxon>Senna</taxon>
    </lineage>
</organism>
<reference evidence="1" key="1">
    <citation type="submission" date="2020-09" db="EMBL/GenBank/DDBJ databases">
        <title>Genome-Enabled Discovery of Anthraquinone Biosynthesis in Senna tora.</title>
        <authorList>
            <person name="Kang S.-H."/>
            <person name="Pandey R.P."/>
            <person name="Lee C.-M."/>
            <person name="Sim J.-S."/>
            <person name="Jeong J.-T."/>
            <person name="Choi B.-S."/>
            <person name="Jung M."/>
            <person name="Ginzburg D."/>
            <person name="Zhao K."/>
            <person name="Won S.Y."/>
            <person name="Oh T.-J."/>
            <person name="Yu Y."/>
            <person name="Kim N.-H."/>
            <person name="Lee O.R."/>
            <person name="Lee T.-H."/>
            <person name="Bashyal P."/>
            <person name="Kim T.-S."/>
            <person name="Lee W.-H."/>
            <person name="Kawkins C."/>
            <person name="Kim C.-K."/>
            <person name="Kim J.S."/>
            <person name="Ahn B.O."/>
            <person name="Rhee S.Y."/>
            <person name="Sohng J.K."/>
        </authorList>
    </citation>
    <scope>NUCLEOTIDE SEQUENCE</scope>
    <source>
        <tissue evidence="1">Leaf</tissue>
    </source>
</reference>
<dbReference type="EMBL" id="JAAIUW010000001">
    <property type="protein sequence ID" value="KAF7843226.1"/>
    <property type="molecule type" value="Genomic_DNA"/>
</dbReference>
<comment type="caution">
    <text evidence="1">The sequence shown here is derived from an EMBL/GenBank/DDBJ whole genome shotgun (WGS) entry which is preliminary data.</text>
</comment>
<sequence>MRVRQSIKVNGDARAWPLGCHRRSRATVAAGGHRRSGLPVIEAAVLPFAFRSSALPTAPPTTTGLPPTTVVLWLLSHRDSEKLSTEQKTRCHTGAVAVGCRRGTGFSLREGRELHLALAERCIERCRADVVVVLPMSSRCY</sequence>
<protein>
    <submittedName>
        <fullName evidence="1">Uncharacterized protein</fullName>
    </submittedName>
</protein>
<evidence type="ECO:0000313" key="2">
    <source>
        <dbReference type="Proteomes" id="UP000634136"/>
    </source>
</evidence>
<accession>A0A835CJ69</accession>
<evidence type="ECO:0000313" key="1">
    <source>
        <dbReference type="EMBL" id="KAF7843226.1"/>
    </source>
</evidence>
<dbReference type="AlphaFoldDB" id="A0A835CJ69"/>
<proteinExistence type="predicted"/>
<dbReference type="Proteomes" id="UP000634136">
    <property type="component" value="Unassembled WGS sequence"/>
</dbReference>
<gene>
    <name evidence="1" type="ORF">G2W53_000131</name>
</gene>
<name>A0A835CJ69_9FABA</name>
<keyword evidence="2" id="KW-1185">Reference proteome</keyword>